<dbReference type="AlphaFoldDB" id="A0A1H2FRQ2"/>
<dbReference type="EMBL" id="FNLL01000004">
    <property type="protein sequence ID" value="SDU09638.1"/>
    <property type="molecule type" value="Genomic_DNA"/>
</dbReference>
<dbReference type="RefSeq" id="WP_092232786.1">
    <property type="nucleotide sequence ID" value="NZ_FNLL01000004.1"/>
</dbReference>
<keyword evidence="3" id="KW-1185">Reference proteome</keyword>
<evidence type="ECO:0000313" key="2">
    <source>
        <dbReference type="EMBL" id="SDU09638.1"/>
    </source>
</evidence>
<sequence length="309" mass="34095">MDRRKFLKQVSLWSAGIIMTPPVFDLTPELLASSLIKPDVLVAKGENYFGMVTQVVQAMGGIQAFVKPGDKVVIKPNIGWDRNVEQGANTHPVIVSRLASLCLDAGASKVLVFDRTCNEERRCYHNSGIKSALKEIRDKRLRLEYVDDRKFVPVTIKNGKALKQWSFYKDALEADCYINVPVAKHHGLSGLSLGLKNVMGIIGGWRGRIHYQLGEKLADLNTVIKPGFTIVDATRVITRNGPQGGDMDDVKKLDTIIGCVDPVAADAYATTLFGLKPDQIKSTVEAYKRGLGQMDLDKCNIRNLKALQA</sequence>
<dbReference type="InterPro" id="IPR007160">
    <property type="entry name" value="DUF362"/>
</dbReference>
<feature type="domain" description="DUF362" evidence="1">
    <location>
        <begin position="72"/>
        <end position="270"/>
    </location>
</feature>
<dbReference type="Proteomes" id="UP000199608">
    <property type="component" value="Unassembled WGS sequence"/>
</dbReference>
<gene>
    <name evidence="2" type="ORF">SAMN04487931_104287</name>
</gene>
<accession>A0A1H2FRQ2</accession>
<reference evidence="3" key="1">
    <citation type="submission" date="2016-10" db="EMBL/GenBank/DDBJ databases">
        <authorList>
            <person name="Varghese N."/>
            <person name="Submissions S."/>
        </authorList>
    </citation>
    <scope>NUCLEOTIDE SEQUENCE [LARGE SCALE GENOMIC DNA]</scope>
    <source>
        <strain evidence="3">DSM 3384</strain>
    </source>
</reference>
<protein>
    <submittedName>
        <fullName evidence="2">Uncharacterized conserved protein, DUF362 family</fullName>
    </submittedName>
</protein>
<name>A0A1H2FRQ2_9BACT</name>
<evidence type="ECO:0000259" key="1">
    <source>
        <dbReference type="Pfam" id="PF04015"/>
    </source>
</evidence>
<organism evidence="2 3">
    <name type="scientific">Desulfobacula phenolica</name>
    <dbReference type="NCBI Taxonomy" id="90732"/>
    <lineage>
        <taxon>Bacteria</taxon>
        <taxon>Pseudomonadati</taxon>
        <taxon>Thermodesulfobacteriota</taxon>
        <taxon>Desulfobacteria</taxon>
        <taxon>Desulfobacterales</taxon>
        <taxon>Desulfobacteraceae</taxon>
        <taxon>Desulfobacula</taxon>
    </lineage>
</organism>
<dbReference type="Pfam" id="PF04015">
    <property type="entry name" value="DUF362"/>
    <property type="match status" value="1"/>
</dbReference>
<evidence type="ECO:0000313" key="3">
    <source>
        <dbReference type="Proteomes" id="UP000199608"/>
    </source>
</evidence>
<proteinExistence type="predicted"/>